<name>A0A9D1KC62_9FIRM</name>
<comment type="caution">
    <text evidence="1">The sequence shown here is derived from an EMBL/GenBank/DDBJ whole genome shotgun (WGS) entry which is preliminary data.</text>
</comment>
<reference evidence="1" key="1">
    <citation type="submission" date="2020-10" db="EMBL/GenBank/DDBJ databases">
        <authorList>
            <person name="Gilroy R."/>
        </authorList>
    </citation>
    <scope>NUCLEOTIDE SEQUENCE</scope>
    <source>
        <strain evidence="1">CHK195-26880</strain>
    </source>
</reference>
<gene>
    <name evidence="1" type="ORF">IAB59_07890</name>
</gene>
<evidence type="ECO:0000313" key="2">
    <source>
        <dbReference type="Proteomes" id="UP000886833"/>
    </source>
</evidence>
<dbReference type="EMBL" id="DVKQ01000101">
    <property type="protein sequence ID" value="HIT38380.1"/>
    <property type="molecule type" value="Genomic_DNA"/>
</dbReference>
<evidence type="ECO:0000313" key="1">
    <source>
        <dbReference type="EMBL" id="HIT38380.1"/>
    </source>
</evidence>
<reference evidence="1" key="2">
    <citation type="journal article" date="2021" name="PeerJ">
        <title>Extensive microbial diversity within the chicken gut microbiome revealed by metagenomics and culture.</title>
        <authorList>
            <person name="Gilroy R."/>
            <person name="Ravi A."/>
            <person name="Getino M."/>
            <person name="Pursley I."/>
            <person name="Horton D.L."/>
            <person name="Alikhan N.F."/>
            <person name="Baker D."/>
            <person name="Gharbi K."/>
            <person name="Hall N."/>
            <person name="Watson M."/>
            <person name="Adriaenssens E.M."/>
            <person name="Foster-Nyarko E."/>
            <person name="Jarju S."/>
            <person name="Secka A."/>
            <person name="Antonio M."/>
            <person name="Oren A."/>
            <person name="Chaudhuri R.R."/>
            <person name="La Ragione R."/>
            <person name="Hildebrand F."/>
            <person name="Pallen M.J."/>
        </authorList>
    </citation>
    <scope>NUCLEOTIDE SEQUENCE</scope>
    <source>
        <strain evidence="1">CHK195-26880</strain>
    </source>
</reference>
<dbReference type="AlphaFoldDB" id="A0A9D1KC62"/>
<accession>A0A9D1KC62</accession>
<proteinExistence type="predicted"/>
<protein>
    <submittedName>
        <fullName evidence="1">Uncharacterized protein</fullName>
    </submittedName>
</protein>
<sequence>MNSKHLGNLYFIKDGQVLKKDAFISDDNIKKQSYRSLSKSLRLYSDEELDNGNKKITDIYKRNLDNNTTIVRAYHKAISSMGEVTLLDDYNVDIYIPSKVSMLDLKDLQDVLDNYDSTSLTITNYLDNDYDFYDYTYNYSKEERNPFKICECFYKEKSLLLDNDLREMFSKYRDFNLASLVLEDYSKYLLNNRNAGIVIIMSDLIIKKSVTKSFHKDEILNVLKRFYQINSNSYIDLVSDYNLVIGFITNDTISCYINDSINDYQRNELFLLIKDSIDLKLLKPGLLTNSNVIKDKTVVFDGELSEVVSYFSLKEVTK</sequence>
<dbReference type="Proteomes" id="UP000886833">
    <property type="component" value="Unassembled WGS sequence"/>
</dbReference>
<organism evidence="1 2">
    <name type="scientific">Candidatus Onthousia faecipullorum</name>
    <dbReference type="NCBI Taxonomy" id="2840887"/>
    <lineage>
        <taxon>Bacteria</taxon>
        <taxon>Bacillati</taxon>
        <taxon>Bacillota</taxon>
        <taxon>Bacilli</taxon>
        <taxon>Candidatus Onthousia</taxon>
    </lineage>
</organism>